<evidence type="ECO:0000313" key="12">
    <source>
        <dbReference type="EMBL" id="MDM7860124.1"/>
    </source>
</evidence>
<keyword evidence="12" id="KW-0282">Flagellum</keyword>
<keyword evidence="12" id="KW-0966">Cell projection</keyword>
<dbReference type="PANTHER" id="PTHR34982:SF1">
    <property type="entry name" value="FLAGELLAR ASSEMBLY PROTEIN FLIH"/>
    <property type="match status" value="1"/>
</dbReference>
<dbReference type="EMBL" id="JAUCBP010000006">
    <property type="protein sequence ID" value="MDM7860124.1"/>
    <property type="molecule type" value="Genomic_DNA"/>
</dbReference>
<dbReference type="InterPro" id="IPR018035">
    <property type="entry name" value="Flagellar_FliH/T3SS_HrpE"/>
</dbReference>
<evidence type="ECO:0000313" key="13">
    <source>
        <dbReference type="Proteomes" id="UP001234343"/>
    </source>
</evidence>
<dbReference type="Pfam" id="PF02108">
    <property type="entry name" value="FliH"/>
    <property type="match status" value="1"/>
</dbReference>
<evidence type="ECO:0000259" key="11">
    <source>
        <dbReference type="Pfam" id="PF02108"/>
    </source>
</evidence>
<dbReference type="RefSeq" id="WP_289364359.1">
    <property type="nucleotide sequence ID" value="NZ_JAUCBP010000006.1"/>
</dbReference>
<evidence type="ECO:0000256" key="6">
    <source>
        <dbReference type="ARBA" id="ARBA00022490"/>
    </source>
</evidence>
<dbReference type="NCBIfam" id="NF004270">
    <property type="entry name" value="PRK05687.2-1"/>
    <property type="match status" value="1"/>
</dbReference>
<dbReference type="InterPro" id="IPR051472">
    <property type="entry name" value="T3SS_Stator/FliH"/>
</dbReference>
<accession>A0ABT7SVA0</accession>
<evidence type="ECO:0000256" key="8">
    <source>
        <dbReference type="ARBA" id="ARBA00022927"/>
    </source>
</evidence>
<gene>
    <name evidence="12" type="primary">fliH</name>
    <name evidence="12" type="ORF">QTP81_05910</name>
</gene>
<comment type="caution">
    <text evidence="12">The sequence shown here is derived from an EMBL/GenBank/DDBJ whole genome shotgun (WGS) entry which is preliminary data.</text>
</comment>
<keyword evidence="12" id="KW-0969">Cilium</keyword>
<comment type="similarity">
    <text evidence="3">Belongs to the FliH family.</text>
</comment>
<organism evidence="12 13">
    <name type="scientific">Alteromonas arenosi</name>
    <dbReference type="NCBI Taxonomy" id="3055817"/>
    <lineage>
        <taxon>Bacteria</taxon>
        <taxon>Pseudomonadati</taxon>
        <taxon>Pseudomonadota</taxon>
        <taxon>Gammaproteobacteria</taxon>
        <taxon>Alteromonadales</taxon>
        <taxon>Alteromonadaceae</taxon>
        <taxon>Alteromonas/Salinimonas group</taxon>
        <taxon>Alteromonas</taxon>
    </lineage>
</organism>
<comment type="subcellular location">
    <subcellularLocation>
        <location evidence="2">Cytoplasm</location>
    </subcellularLocation>
</comment>
<reference evidence="12 13" key="1">
    <citation type="submission" date="2023-06" db="EMBL/GenBank/DDBJ databases">
        <title>Alteromonas sp. ASW11-36 isolated from intertidal sand.</title>
        <authorList>
            <person name="Li Y."/>
        </authorList>
    </citation>
    <scope>NUCLEOTIDE SEQUENCE [LARGE SCALE GENOMIC DNA]</scope>
    <source>
        <strain evidence="12 13">ASW11-36</strain>
    </source>
</reference>
<dbReference type="Proteomes" id="UP001234343">
    <property type="component" value="Unassembled WGS sequence"/>
</dbReference>
<keyword evidence="8" id="KW-0653">Protein transport</keyword>
<keyword evidence="9" id="KW-1006">Bacterial flagellum protein export</keyword>
<evidence type="ECO:0000256" key="10">
    <source>
        <dbReference type="SAM" id="MobiDB-lite"/>
    </source>
</evidence>
<protein>
    <recommendedName>
        <fullName evidence="4">Flagellar assembly protein FliH</fullName>
    </recommendedName>
</protein>
<proteinExistence type="inferred from homology"/>
<evidence type="ECO:0000256" key="4">
    <source>
        <dbReference type="ARBA" id="ARBA00016507"/>
    </source>
</evidence>
<feature type="domain" description="Flagellar assembly protein FliH/Type III secretion system HrpE" evidence="11">
    <location>
        <begin position="118"/>
        <end position="244"/>
    </location>
</feature>
<evidence type="ECO:0000256" key="9">
    <source>
        <dbReference type="ARBA" id="ARBA00023225"/>
    </source>
</evidence>
<evidence type="ECO:0000256" key="7">
    <source>
        <dbReference type="ARBA" id="ARBA00022795"/>
    </source>
</evidence>
<keyword evidence="13" id="KW-1185">Reference proteome</keyword>
<evidence type="ECO:0000256" key="5">
    <source>
        <dbReference type="ARBA" id="ARBA00022448"/>
    </source>
</evidence>
<evidence type="ECO:0000256" key="3">
    <source>
        <dbReference type="ARBA" id="ARBA00006602"/>
    </source>
</evidence>
<comment type="function">
    <text evidence="1">Needed for flagellar regrowth and assembly.</text>
</comment>
<feature type="region of interest" description="Disordered" evidence="10">
    <location>
        <begin position="73"/>
        <end position="100"/>
    </location>
</feature>
<evidence type="ECO:0000256" key="2">
    <source>
        <dbReference type="ARBA" id="ARBA00004496"/>
    </source>
</evidence>
<dbReference type="InterPro" id="IPR000563">
    <property type="entry name" value="Flag_FliH"/>
</dbReference>
<name>A0ABT7SVA0_9ALTE</name>
<evidence type="ECO:0000256" key="1">
    <source>
        <dbReference type="ARBA" id="ARBA00003041"/>
    </source>
</evidence>
<keyword evidence="7" id="KW-1005">Bacterial flagellum biogenesis</keyword>
<dbReference type="SUPFAM" id="SSF160527">
    <property type="entry name" value="V-type ATPase subunit E-like"/>
    <property type="match status" value="1"/>
</dbReference>
<keyword evidence="5" id="KW-0813">Transport</keyword>
<sequence>MTQPNLKKLSGSDAEAWSYPYVEDDRPDDLQTTNAFNKRSEWKYEPPEPEEEILPPTAEEIEAIRAAAHSEGFESGLAEGRSQGHQEGYAAGKSEGFSEGHKEGLAQGLADAEQDITQQAQQWQQLVNELYNPVAKTHQEVERQLMLLAVSLAKSVIRTEVKVPSEIILTALREAISVLPVADQTIRIRLHPDDLAFVEQHFSPEQIAENHWHLIAAPELTIGGCEVMTQDNAVDHSIERRCKEVIDRFLLQHGLSDEQ</sequence>
<dbReference type="PRINTS" id="PR01003">
    <property type="entry name" value="FLGFLIH"/>
</dbReference>
<dbReference type="PANTHER" id="PTHR34982">
    <property type="entry name" value="YOP PROTEINS TRANSLOCATION PROTEIN L"/>
    <property type="match status" value="1"/>
</dbReference>
<keyword evidence="6" id="KW-0963">Cytoplasm</keyword>